<evidence type="ECO:0000256" key="1">
    <source>
        <dbReference type="ARBA" id="ARBA00022837"/>
    </source>
</evidence>
<accession>A0A1J8QBU9</accession>
<dbReference type="AlphaFoldDB" id="A0A1J8QBU9"/>
<dbReference type="EMBL" id="LVVM01002017">
    <property type="protein sequence ID" value="OJA17435.1"/>
    <property type="molecule type" value="Genomic_DNA"/>
</dbReference>
<gene>
    <name evidence="3" type="ORF">AZE42_04816</name>
</gene>
<dbReference type="InterPro" id="IPR011992">
    <property type="entry name" value="EF-hand-dom_pair"/>
</dbReference>
<dbReference type="OrthoDB" id="186625at2759"/>
<dbReference type="SUPFAM" id="SSF47473">
    <property type="entry name" value="EF-hand"/>
    <property type="match status" value="1"/>
</dbReference>
<dbReference type="PROSITE" id="PS00018">
    <property type="entry name" value="EF_HAND_1"/>
    <property type="match status" value="1"/>
</dbReference>
<keyword evidence="1" id="KW-0106">Calcium</keyword>
<dbReference type="InterPro" id="IPR018247">
    <property type="entry name" value="EF_Hand_1_Ca_BS"/>
</dbReference>
<dbReference type="Gene3D" id="1.10.238.10">
    <property type="entry name" value="EF-hand"/>
    <property type="match status" value="1"/>
</dbReference>
<keyword evidence="4" id="KW-1185">Reference proteome</keyword>
<evidence type="ECO:0000259" key="2">
    <source>
        <dbReference type="PROSITE" id="PS50222"/>
    </source>
</evidence>
<protein>
    <recommendedName>
        <fullName evidence="2">EF-hand domain-containing protein</fullName>
    </recommendedName>
</protein>
<dbReference type="InterPro" id="IPR002048">
    <property type="entry name" value="EF_hand_dom"/>
</dbReference>
<evidence type="ECO:0000313" key="4">
    <source>
        <dbReference type="Proteomes" id="UP000183567"/>
    </source>
</evidence>
<proteinExistence type="predicted"/>
<evidence type="ECO:0000313" key="3">
    <source>
        <dbReference type="EMBL" id="OJA17435.1"/>
    </source>
</evidence>
<dbReference type="GO" id="GO:0005509">
    <property type="term" value="F:calcium ion binding"/>
    <property type="evidence" value="ECO:0007669"/>
    <property type="project" value="InterPro"/>
</dbReference>
<feature type="domain" description="EF-hand" evidence="2">
    <location>
        <begin position="82"/>
        <end position="109"/>
    </location>
</feature>
<dbReference type="STRING" id="180088.A0A1J8QBU9"/>
<comment type="caution">
    <text evidence="3">The sequence shown here is derived from an EMBL/GenBank/DDBJ whole genome shotgun (WGS) entry which is preliminary data.</text>
</comment>
<sequence length="109" mass="11835">MAITLETDRLGGQTAIRRALQLLLILSSGGGSVISLIDADRSGALSVTDLQDTLVNASDTPTRSAYGLPPGITFDRFVRACVTVKTLTETFQRADQDNDGWIQLNYEEF</sequence>
<organism evidence="3 4">
    <name type="scientific">Rhizopogon vesiculosus</name>
    <dbReference type="NCBI Taxonomy" id="180088"/>
    <lineage>
        <taxon>Eukaryota</taxon>
        <taxon>Fungi</taxon>
        <taxon>Dikarya</taxon>
        <taxon>Basidiomycota</taxon>
        <taxon>Agaricomycotina</taxon>
        <taxon>Agaricomycetes</taxon>
        <taxon>Agaricomycetidae</taxon>
        <taxon>Boletales</taxon>
        <taxon>Suillineae</taxon>
        <taxon>Rhizopogonaceae</taxon>
        <taxon>Rhizopogon</taxon>
    </lineage>
</organism>
<dbReference type="PROSITE" id="PS50222">
    <property type="entry name" value="EF_HAND_2"/>
    <property type="match status" value="1"/>
</dbReference>
<dbReference type="Proteomes" id="UP000183567">
    <property type="component" value="Unassembled WGS sequence"/>
</dbReference>
<name>A0A1J8QBU9_9AGAM</name>
<reference evidence="3 4" key="1">
    <citation type="submission" date="2016-03" db="EMBL/GenBank/DDBJ databases">
        <title>Comparative genomics of the ectomycorrhizal sister species Rhizopogon vinicolor and Rhizopogon vesiculosus (Basidiomycota: Boletales) reveals a divergence of the mating type B locus.</title>
        <authorList>
            <person name="Mujic A.B."/>
            <person name="Kuo A."/>
            <person name="Tritt A."/>
            <person name="Lipzen A."/>
            <person name="Chen C."/>
            <person name="Johnson J."/>
            <person name="Sharma A."/>
            <person name="Barry K."/>
            <person name="Grigoriev I.V."/>
            <person name="Spatafora J.W."/>
        </authorList>
    </citation>
    <scope>NUCLEOTIDE SEQUENCE [LARGE SCALE GENOMIC DNA]</scope>
    <source>
        <strain evidence="3 4">AM-OR11-056</strain>
    </source>
</reference>